<feature type="compositionally biased region" description="Polar residues" evidence="1">
    <location>
        <begin position="85"/>
        <end position="94"/>
    </location>
</feature>
<reference evidence="3" key="1">
    <citation type="submission" date="2011-07" db="EMBL/GenBank/DDBJ databases">
        <authorList>
            <consortium name="Caenorhabditis brenneri Sequencing and Analysis Consortium"/>
            <person name="Wilson R.K."/>
        </authorList>
    </citation>
    <scope>NUCLEOTIDE SEQUENCE [LARGE SCALE GENOMIC DNA]</scope>
    <source>
        <strain evidence="3">PB2801</strain>
    </source>
</reference>
<feature type="region of interest" description="Disordered" evidence="1">
    <location>
        <begin position="75"/>
        <end position="94"/>
    </location>
</feature>
<proteinExistence type="predicted"/>
<protein>
    <submittedName>
        <fullName evidence="2">Uncharacterized protein</fullName>
    </submittedName>
</protein>
<organism evidence="3">
    <name type="scientific">Caenorhabditis brenneri</name>
    <name type="common">Nematode worm</name>
    <dbReference type="NCBI Taxonomy" id="135651"/>
    <lineage>
        <taxon>Eukaryota</taxon>
        <taxon>Metazoa</taxon>
        <taxon>Ecdysozoa</taxon>
        <taxon>Nematoda</taxon>
        <taxon>Chromadorea</taxon>
        <taxon>Rhabditida</taxon>
        <taxon>Rhabditina</taxon>
        <taxon>Rhabditomorpha</taxon>
        <taxon>Rhabditoidea</taxon>
        <taxon>Rhabditidae</taxon>
        <taxon>Peloderinae</taxon>
        <taxon>Caenorhabditis</taxon>
    </lineage>
</organism>
<evidence type="ECO:0000313" key="2">
    <source>
        <dbReference type="EMBL" id="EGT46856.1"/>
    </source>
</evidence>
<name>G0P789_CAEBE</name>
<dbReference type="AlphaFoldDB" id="G0P789"/>
<dbReference type="HOGENOM" id="CLU_2388153_0_0_1"/>
<evidence type="ECO:0000313" key="3">
    <source>
        <dbReference type="Proteomes" id="UP000008068"/>
    </source>
</evidence>
<gene>
    <name evidence="2" type="ORF">CAEBREN_01446</name>
</gene>
<feature type="compositionally biased region" description="Basic and acidic residues" evidence="1">
    <location>
        <begin position="75"/>
        <end position="84"/>
    </location>
</feature>
<keyword evidence="3" id="KW-1185">Reference proteome</keyword>
<accession>G0P789</accession>
<dbReference type="InParanoid" id="G0P789"/>
<dbReference type="Proteomes" id="UP000008068">
    <property type="component" value="Unassembled WGS sequence"/>
</dbReference>
<sequence length="94" mass="11070">MDDSEGELCCLRTKTTKLGYLAVRRRRWPGYRDCCKKRVKLLLDAHFIRWIMLLVDKNNKIANILQVNGKPRLRCEDPDKDQKMSSKLMNSSRS</sequence>
<dbReference type="EMBL" id="GL380109">
    <property type="protein sequence ID" value="EGT46856.1"/>
    <property type="molecule type" value="Genomic_DNA"/>
</dbReference>
<evidence type="ECO:0000256" key="1">
    <source>
        <dbReference type="SAM" id="MobiDB-lite"/>
    </source>
</evidence>